<dbReference type="InterPro" id="IPR029058">
    <property type="entry name" value="AB_hydrolase_fold"/>
</dbReference>
<comment type="caution">
    <text evidence="2">The sequence shown here is derived from an EMBL/GenBank/DDBJ whole genome shotgun (WGS) entry which is preliminary data.</text>
</comment>
<dbReference type="SUPFAM" id="SSF53474">
    <property type="entry name" value="alpha/beta-Hydrolases"/>
    <property type="match status" value="1"/>
</dbReference>
<sequence>MFSKRALSALACSVMLLHGCLDSSSDSDDRSEVPEAPETIDLSELDETTAAFCDLTVASHCLYPFPNNFYTRTDAGTETGLRVNLDPQAMPVAQPVSIPPSQLAPQGVETSGQTPIDPTEWNRNDGFSPGSMVLAHLPGIDLDQTGAVRIGDIEASLDADAPILIINADTGERHLIWTELDANAEDSSRQALIIRPAKNFIEGQRYIVAIRNAKNAEGEALDVNPLFRAYRDDIDTGIEAFEARRESMEDIFGRLAEQGVERDDLVLAWDFTIASQQSLTERLLTIRDDAFARLGGGAPVFTVDTAGPIIEGSVRDGLSRGISGTFQVPNYLNQPGGPSGASFNYGSEGPDALPEVLNGSDTFTARYRCQVPVTTVADFTDPDSPVNPGRAALYGHGLFGEGPGGEFRSGNVRAMQTEHNVMFCATDWVGMATEDFIAGTIHRILADITLLPQQLDRSQQGILNAMFLAELLRHPQGFQSASEFRHGAAETLIYDPSEVFYDGNSQGGILGGALVATAPNIHRGVLGVPGSNYSLLLRRYGPFAQRFGFILYQAYQDDLDRSLTFSLMQMLWDRAENNGYLSHLAGDHLPNTPTDKAVLLHVALGDYQVTQWSAEIMARTIGAAIHEPTVRLGEHPDSNPYFAIPLIEQYPHDGHAIMVWDSGDVDPNTGDGNPFPPSINKGPDVTVGSDPHDSPRNTVAARLQKSEFMKSDGAVVNVCGDSPCYSDDYTGLSRVP</sequence>
<dbReference type="EMBL" id="LAZR01000032">
    <property type="protein sequence ID" value="KKO02000.1"/>
    <property type="molecule type" value="Genomic_DNA"/>
</dbReference>
<evidence type="ECO:0000313" key="2">
    <source>
        <dbReference type="EMBL" id="KKO02000.1"/>
    </source>
</evidence>
<reference evidence="2" key="1">
    <citation type="journal article" date="2015" name="Nature">
        <title>Complex archaea that bridge the gap between prokaryotes and eukaryotes.</title>
        <authorList>
            <person name="Spang A."/>
            <person name="Saw J.H."/>
            <person name="Jorgensen S.L."/>
            <person name="Zaremba-Niedzwiedzka K."/>
            <person name="Martijn J."/>
            <person name="Lind A.E."/>
            <person name="van Eijk R."/>
            <person name="Schleper C."/>
            <person name="Guy L."/>
            <person name="Ettema T.J."/>
        </authorList>
    </citation>
    <scope>NUCLEOTIDE SEQUENCE</scope>
</reference>
<organism evidence="2">
    <name type="scientific">marine sediment metagenome</name>
    <dbReference type="NCBI Taxonomy" id="412755"/>
    <lineage>
        <taxon>unclassified sequences</taxon>
        <taxon>metagenomes</taxon>
        <taxon>ecological metagenomes</taxon>
    </lineage>
</organism>
<protein>
    <recommendedName>
        <fullName evidence="3">Bacterial virulence factor lipase N-terminal domain-containing protein</fullName>
    </recommendedName>
</protein>
<evidence type="ECO:0000256" key="1">
    <source>
        <dbReference type="SAM" id="MobiDB-lite"/>
    </source>
</evidence>
<gene>
    <name evidence="2" type="ORF">LCGC14_0108610</name>
</gene>
<proteinExistence type="predicted"/>
<dbReference type="AlphaFoldDB" id="A0A0F9VD85"/>
<accession>A0A0F9VD85</accession>
<evidence type="ECO:0008006" key="3">
    <source>
        <dbReference type="Google" id="ProtNLM"/>
    </source>
</evidence>
<feature type="region of interest" description="Disordered" evidence="1">
    <location>
        <begin position="669"/>
        <end position="697"/>
    </location>
</feature>
<name>A0A0F9VD85_9ZZZZ</name>